<dbReference type="Pfam" id="PF09369">
    <property type="entry name" value="MZB"/>
    <property type="match status" value="1"/>
</dbReference>
<evidence type="ECO:0000313" key="2">
    <source>
        <dbReference type="EMBL" id="TBO28420.1"/>
    </source>
</evidence>
<dbReference type="EMBL" id="SIXI01000007">
    <property type="protein sequence ID" value="TBO28420.1"/>
    <property type="molecule type" value="Genomic_DNA"/>
</dbReference>
<dbReference type="InterPro" id="IPR047721">
    <property type="entry name" value="DrmB"/>
</dbReference>
<feature type="domain" description="MrfA-like Zn-binding" evidence="1">
    <location>
        <begin position="564"/>
        <end position="663"/>
    </location>
</feature>
<dbReference type="NCBIfam" id="NF038324">
    <property type="entry name" value="DrmB_fam"/>
    <property type="match status" value="1"/>
</dbReference>
<gene>
    <name evidence="2" type="ORF">EYS42_15570</name>
</gene>
<accession>A0A4Q9GVG8</accession>
<dbReference type="RefSeq" id="WP_130969115.1">
    <property type="nucleotide sequence ID" value="NZ_SIXI01000007.1"/>
</dbReference>
<organism evidence="2 3">
    <name type="scientific">Aquabacterium lacunae</name>
    <dbReference type="NCBI Taxonomy" id="2528630"/>
    <lineage>
        <taxon>Bacteria</taxon>
        <taxon>Pseudomonadati</taxon>
        <taxon>Pseudomonadota</taxon>
        <taxon>Betaproteobacteria</taxon>
        <taxon>Burkholderiales</taxon>
        <taxon>Aquabacterium</taxon>
    </lineage>
</organism>
<dbReference type="AlphaFoldDB" id="A0A4Q9GVG8"/>
<proteinExistence type="predicted"/>
<comment type="caution">
    <text evidence="2">The sequence shown here is derived from an EMBL/GenBank/DDBJ whole genome shotgun (WGS) entry which is preliminary data.</text>
</comment>
<protein>
    <submittedName>
        <fullName evidence="2">DUF1998 domain-containing protein</fullName>
    </submittedName>
</protein>
<keyword evidence="3" id="KW-1185">Reference proteome</keyword>
<dbReference type="OrthoDB" id="9134227at2"/>
<reference evidence="2 3" key="1">
    <citation type="submission" date="2019-02" db="EMBL/GenBank/DDBJ databases">
        <title>Aquabacterium sp. strain KMB7.</title>
        <authorList>
            <person name="Chen W.-M."/>
        </authorList>
    </citation>
    <scope>NUCLEOTIDE SEQUENCE [LARGE SCALE GENOMIC DNA]</scope>
    <source>
        <strain evidence="2 3">KMB7</strain>
    </source>
</reference>
<dbReference type="InterPro" id="IPR018973">
    <property type="entry name" value="MZB"/>
</dbReference>
<dbReference type="Proteomes" id="UP000292120">
    <property type="component" value="Unassembled WGS sequence"/>
</dbReference>
<sequence>MNRPVRRSQAISPFGIGALIDFPGPVSLVHAGLDAWPFDPAKPEHREFKVEDEPRLARRLGVDFFVQPPDFRMPNGAGSTEAVNVGLKLPFLRFPLWHSCPRCGRMFETRYQDRSAPQCTGPVGSGGEKGKAHKARRTVQVRFVTVCRDGHMRDFPWIEWLGLEPEEWNRTRSDRWLRLLSTGSASIAGVIVVAERQQVDGVVEVKRRSLTGAFGGDLGVKCDSQVPALGIGDGGDDPGEDCSQKLQAVLRGASNLYFSDVRSSIYIPEVKDAAFPQDVLDILEDHEFKQELLNAAILSEEGTLSRKAVSLMLKRRRPESEVDPALLAEAANKHILHEALTQHRQTATLLVMRAKSNDGSLTAAIIGEVIAASLVSDWEIDPALLVDQINNWLEKRLDDSPEDGQTAGAEIVEGAFRFEEYATFCRDGQEGMPKINLLVRSHSMESYEPVVRDRFSRIALLDKLRETRAFVGYSRLFAASSQDPDKRWKLISRARKNWLPAVVVRGEGIFLVFDGAKLDRWQAVHGAFHRERLVQVNKNVQAQASRRETHASDVDPKFVLLHTFAHALINQLTFDCGYGSSSLRERIYFSDEHPRMSGVLIYTAAGDSEGTMGGLVRMGSPALLEPTIARAIDRARWCSSDPVCIESLGQGPDNCNLAACHSCALLPETSCEQQNRLLDRGVLVGTLDRPETGFFFQET</sequence>
<name>A0A4Q9GVG8_9BURK</name>
<evidence type="ECO:0000259" key="1">
    <source>
        <dbReference type="Pfam" id="PF09369"/>
    </source>
</evidence>
<evidence type="ECO:0000313" key="3">
    <source>
        <dbReference type="Proteomes" id="UP000292120"/>
    </source>
</evidence>